<gene>
    <name evidence="1" type="ORF">LCGC14_0737170</name>
</gene>
<comment type="caution">
    <text evidence="1">The sequence shown here is derived from an EMBL/GenBank/DDBJ whole genome shotgun (WGS) entry which is preliminary data.</text>
</comment>
<reference evidence="1" key="1">
    <citation type="journal article" date="2015" name="Nature">
        <title>Complex archaea that bridge the gap between prokaryotes and eukaryotes.</title>
        <authorList>
            <person name="Spang A."/>
            <person name="Saw J.H."/>
            <person name="Jorgensen S.L."/>
            <person name="Zaremba-Niedzwiedzka K."/>
            <person name="Martijn J."/>
            <person name="Lind A.E."/>
            <person name="van Eijk R."/>
            <person name="Schleper C."/>
            <person name="Guy L."/>
            <person name="Ettema T.J."/>
        </authorList>
    </citation>
    <scope>NUCLEOTIDE SEQUENCE</scope>
</reference>
<sequence length="141" mass="15833">MIRFENKNEGTWFFADAEKPEIGGICLRVLSAEEHNRIESITTRSKKKVKRGVAFDDVTTDEPLAAKLRMRFCIVDWKGLQLNGKDVQCDDTTKVEMCKSIEFLDWLGDCLEALTEKTSALDEARLGNSSDLPSGASEKTK</sequence>
<organism evidence="1">
    <name type="scientific">marine sediment metagenome</name>
    <dbReference type="NCBI Taxonomy" id="412755"/>
    <lineage>
        <taxon>unclassified sequences</taxon>
        <taxon>metagenomes</taxon>
        <taxon>ecological metagenomes</taxon>
    </lineage>
</organism>
<name>A0A0F9QBX3_9ZZZZ</name>
<proteinExistence type="predicted"/>
<dbReference type="EMBL" id="LAZR01001728">
    <property type="protein sequence ID" value="KKN40054.1"/>
    <property type="molecule type" value="Genomic_DNA"/>
</dbReference>
<evidence type="ECO:0000313" key="1">
    <source>
        <dbReference type="EMBL" id="KKN40054.1"/>
    </source>
</evidence>
<accession>A0A0F9QBX3</accession>
<dbReference type="AlphaFoldDB" id="A0A0F9QBX3"/>
<protein>
    <submittedName>
        <fullName evidence="1">Uncharacterized protein</fullName>
    </submittedName>
</protein>